<proteinExistence type="inferred from homology"/>
<organism evidence="5 6">
    <name type="scientific">Erinaceus europaeus</name>
    <name type="common">Western European hedgehog</name>
    <dbReference type="NCBI Taxonomy" id="9365"/>
    <lineage>
        <taxon>Eukaryota</taxon>
        <taxon>Metazoa</taxon>
        <taxon>Chordata</taxon>
        <taxon>Craniata</taxon>
        <taxon>Vertebrata</taxon>
        <taxon>Euteleostomi</taxon>
        <taxon>Mammalia</taxon>
        <taxon>Eutheria</taxon>
        <taxon>Laurasiatheria</taxon>
        <taxon>Eulipotyphla</taxon>
        <taxon>Erinaceidae</taxon>
        <taxon>Erinaceinae</taxon>
        <taxon>Erinaceus</taxon>
    </lineage>
</organism>
<keyword evidence="5" id="KW-1185">Reference proteome</keyword>
<dbReference type="PANTHER" id="PTHR14965">
    <property type="entry name" value="SI:CH73-248E21.1"/>
    <property type="match status" value="1"/>
</dbReference>
<comment type="similarity">
    <text evidence="1">Belongs to the Bcl-2 family.</text>
</comment>
<dbReference type="RefSeq" id="XP_060050379.1">
    <property type="nucleotide sequence ID" value="XM_060194396.1"/>
</dbReference>
<protein>
    <submittedName>
        <fullName evidence="6 7">Apoptosis facilitator Bcl-2-like protein 14</fullName>
    </submittedName>
</protein>
<dbReference type="eggNOG" id="KOG4728">
    <property type="taxonomic scope" value="Eukaryota"/>
</dbReference>
<evidence type="ECO:0000256" key="1">
    <source>
        <dbReference type="ARBA" id="ARBA00009458"/>
    </source>
</evidence>
<dbReference type="AlphaFoldDB" id="A0A1S2Z9D9"/>
<evidence type="ECO:0000313" key="5">
    <source>
        <dbReference type="Proteomes" id="UP001652624"/>
    </source>
</evidence>
<dbReference type="RefSeq" id="XP_060050377.1">
    <property type="nucleotide sequence ID" value="XM_060194394.1"/>
</dbReference>
<dbReference type="FunCoup" id="A0A1S2Z9D9">
    <property type="interactions" value="32"/>
</dbReference>
<dbReference type="SUPFAM" id="SSF56854">
    <property type="entry name" value="Bcl-2 inhibitors of programmed cell death"/>
    <property type="match status" value="1"/>
</dbReference>
<evidence type="ECO:0000256" key="2">
    <source>
        <dbReference type="ARBA" id="ARBA00022553"/>
    </source>
</evidence>
<dbReference type="PROSITE" id="PS50062">
    <property type="entry name" value="BCL2_FAMILY"/>
    <property type="match status" value="1"/>
</dbReference>
<dbReference type="PANTHER" id="PTHR14965:SF1">
    <property type="entry name" value="APOPTOSIS FACILITATOR BCL-2-LIKE PROTEIN 14"/>
    <property type="match status" value="1"/>
</dbReference>
<dbReference type="OrthoDB" id="9948726at2759"/>
<dbReference type="InterPro" id="IPR002475">
    <property type="entry name" value="Bcl2-like"/>
</dbReference>
<keyword evidence="2" id="KW-0597">Phosphoprotein</keyword>
<dbReference type="InParanoid" id="A0A1S2Z9D9"/>
<dbReference type="RefSeq" id="XP_007515898.1">
    <property type="nucleotide sequence ID" value="XM_007515836.1"/>
</dbReference>
<dbReference type="InterPro" id="IPR036834">
    <property type="entry name" value="Bcl-2-like_sf"/>
</dbReference>
<evidence type="ECO:0000256" key="4">
    <source>
        <dbReference type="SAM" id="MobiDB-lite"/>
    </source>
</evidence>
<evidence type="ECO:0000313" key="6">
    <source>
        <dbReference type="RefSeq" id="XP_007515898.1"/>
    </source>
</evidence>
<dbReference type="Gene3D" id="1.10.437.10">
    <property type="entry name" value="Blc2-like"/>
    <property type="match status" value="1"/>
</dbReference>
<dbReference type="GO" id="GO:2001236">
    <property type="term" value="P:regulation of extrinsic apoptotic signaling pathway"/>
    <property type="evidence" value="ECO:0007669"/>
    <property type="project" value="TreeGrafter"/>
</dbReference>
<evidence type="ECO:0000313" key="8">
    <source>
        <dbReference type="RefSeq" id="XP_060050379.1"/>
    </source>
</evidence>
<dbReference type="Proteomes" id="UP001652624">
    <property type="component" value="Chromosome 7"/>
</dbReference>
<accession>A0A1S2Z9D9</accession>
<dbReference type="GeneID" id="103107104"/>
<sequence>MCSPSLGELEEVPLDEDDSGSLEARLLAFYSQRHLGRAGPALRSPHLPRTRSLASSEPGVLPARKKSSWRALFGAAEKESEGPSRASPGHCARSLSSLEQRAQLTAVDPAVVSIANRVAEIVNSWPPTELTQKQSGSFKFTGGFLPQVFRTQVLSFQFRSANANKDEEDEAITKIVELLKCSGDQLEKELKRDKALLSYFQDGLSYSVFKTITDQFLRGVDTRGESEIKAQSFRAALAIDAMAKLTTIDNHPMNRVLGFGTKYLKENFTPWVQQHGGWEKVLGVSHEEID</sequence>
<evidence type="ECO:0000313" key="7">
    <source>
        <dbReference type="RefSeq" id="XP_060050377.1"/>
    </source>
</evidence>
<dbReference type="CTD" id="79370"/>
<evidence type="ECO:0000256" key="3">
    <source>
        <dbReference type="ARBA" id="ARBA00022703"/>
    </source>
</evidence>
<name>A0A1S2Z9D9_ERIEU</name>
<reference evidence="6" key="1">
    <citation type="submission" date="2025-04" db="UniProtKB">
        <authorList>
            <consortium name="RefSeq"/>
        </authorList>
    </citation>
    <scope>IDENTIFICATION</scope>
</reference>
<gene>
    <name evidence="6 7 8" type="primary">BCL2L14</name>
</gene>
<keyword evidence="3" id="KW-0053">Apoptosis</keyword>
<dbReference type="GO" id="GO:0006915">
    <property type="term" value="P:apoptotic process"/>
    <property type="evidence" value="ECO:0007669"/>
    <property type="project" value="UniProtKB-KW"/>
</dbReference>
<feature type="region of interest" description="Disordered" evidence="4">
    <location>
        <begin position="39"/>
        <end position="61"/>
    </location>
</feature>